<keyword evidence="5" id="KW-1133">Transmembrane helix</keyword>
<gene>
    <name evidence="9" type="ORF">GHT09_014391</name>
    <name evidence="10" type="ORF">MONAX_5E043775</name>
</gene>
<name>A0A5E4CIU5_MARMO</name>
<reference evidence="9" key="2">
    <citation type="submission" date="2020-08" db="EMBL/GenBank/DDBJ databases">
        <authorList>
            <person name="Shumante A."/>
            <person name="Zimin A.V."/>
            <person name="Puiu D."/>
            <person name="Salzberg S.L."/>
        </authorList>
    </citation>
    <scope>NUCLEOTIDE SEQUENCE</scope>
    <source>
        <strain evidence="9">WC2-LM</strain>
        <tissue evidence="9">Liver</tissue>
    </source>
</reference>
<dbReference type="GO" id="GO:0009247">
    <property type="term" value="P:glycolipid biosynthetic process"/>
    <property type="evidence" value="ECO:0007669"/>
    <property type="project" value="InterPro"/>
</dbReference>
<sequence length="111" mass="12508">MGSSFWEQVQKVMPNNTFYFSILRNSQAQLEASFTHHQDYLPPSKDSEVWTRSCTRHSGTTMPAGGEECLCRNNRGLTWTSVTEAAEQGCVRARLAEVEQRSTPGPSQPWV</sequence>
<keyword evidence="11" id="KW-1185">Reference proteome</keyword>
<keyword evidence="7" id="KW-0472">Membrane</keyword>
<comment type="subcellular location">
    <subcellularLocation>
        <location evidence="1">Golgi apparatus membrane</location>
        <topology evidence="1">Single-pass type II membrane protein</topology>
    </subcellularLocation>
</comment>
<evidence type="ECO:0000256" key="2">
    <source>
        <dbReference type="ARBA" id="ARBA00022679"/>
    </source>
</evidence>
<evidence type="ECO:0000256" key="3">
    <source>
        <dbReference type="ARBA" id="ARBA00022692"/>
    </source>
</evidence>
<reference evidence="10 11" key="1">
    <citation type="submission" date="2019-04" db="EMBL/GenBank/DDBJ databases">
        <authorList>
            <person name="Alioto T."/>
            <person name="Alioto T."/>
        </authorList>
    </citation>
    <scope>NUCLEOTIDE SEQUENCE [LARGE SCALE GENOMIC DNA]</scope>
</reference>
<evidence type="ECO:0000256" key="4">
    <source>
        <dbReference type="ARBA" id="ARBA00022968"/>
    </source>
</evidence>
<dbReference type="Proteomes" id="UP000662637">
    <property type="component" value="Unassembled WGS sequence"/>
</dbReference>
<evidence type="ECO:0000256" key="7">
    <source>
        <dbReference type="ARBA" id="ARBA00023136"/>
    </source>
</evidence>
<dbReference type="AlphaFoldDB" id="A0A5E4CIU5"/>
<evidence type="ECO:0000256" key="1">
    <source>
        <dbReference type="ARBA" id="ARBA00004323"/>
    </source>
</evidence>
<keyword evidence="2" id="KW-0808">Transferase</keyword>
<dbReference type="GO" id="GO:0001733">
    <property type="term" value="F:galactosylceramide sulfotransferase activity"/>
    <property type="evidence" value="ECO:0007669"/>
    <property type="project" value="InterPro"/>
</dbReference>
<accession>A0A5E4CIU5</accession>
<evidence type="ECO:0000313" key="11">
    <source>
        <dbReference type="Proteomes" id="UP000335636"/>
    </source>
</evidence>
<protein>
    <submittedName>
        <fullName evidence="10">Uncharacterized protein</fullName>
    </submittedName>
</protein>
<evidence type="ECO:0000313" key="9">
    <source>
        <dbReference type="EMBL" id="KAF7474803.1"/>
    </source>
</evidence>
<dbReference type="Proteomes" id="UP000335636">
    <property type="component" value="Unassembled WGS sequence"/>
</dbReference>
<dbReference type="Pfam" id="PF06990">
    <property type="entry name" value="Gal-3-0_sulfotr"/>
    <property type="match status" value="1"/>
</dbReference>
<dbReference type="GO" id="GO:0000139">
    <property type="term" value="C:Golgi membrane"/>
    <property type="evidence" value="ECO:0007669"/>
    <property type="project" value="UniProtKB-SubCell"/>
</dbReference>
<evidence type="ECO:0000256" key="6">
    <source>
        <dbReference type="ARBA" id="ARBA00023034"/>
    </source>
</evidence>
<dbReference type="EMBL" id="CABDUW010001407">
    <property type="protein sequence ID" value="VTJ81250.1"/>
    <property type="molecule type" value="Genomic_DNA"/>
</dbReference>
<proteinExistence type="predicted"/>
<dbReference type="InterPro" id="IPR009729">
    <property type="entry name" value="Gal-3-0_sulfotransfrase"/>
</dbReference>
<evidence type="ECO:0000313" key="10">
    <source>
        <dbReference type="EMBL" id="VTJ81250.1"/>
    </source>
</evidence>
<evidence type="ECO:0000256" key="5">
    <source>
        <dbReference type="ARBA" id="ARBA00022989"/>
    </source>
</evidence>
<organism evidence="10 11">
    <name type="scientific">Marmota monax</name>
    <name type="common">Woodchuck</name>
    <dbReference type="NCBI Taxonomy" id="9995"/>
    <lineage>
        <taxon>Eukaryota</taxon>
        <taxon>Metazoa</taxon>
        <taxon>Chordata</taxon>
        <taxon>Craniata</taxon>
        <taxon>Vertebrata</taxon>
        <taxon>Euteleostomi</taxon>
        <taxon>Mammalia</taxon>
        <taxon>Eutheria</taxon>
        <taxon>Euarchontoglires</taxon>
        <taxon>Glires</taxon>
        <taxon>Rodentia</taxon>
        <taxon>Sciuromorpha</taxon>
        <taxon>Sciuridae</taxon>
        <taxon>Xerinae</taxon>
        <taxon>Marmotini</taxon>
        <taxon>Marmota</taxon>
    </lineage>
</organism>
<dbReference type="EMBL" id="WJEC01003644">
    <property type="protein sequence ID" value="KAF7474803.1"/>
    <property type="molecule type" value="Genomic_DNA"/>
</dbReference>
<keyword evidence="6" id="KW-0333">Golgi apparatus</keyword>
<evidence type="ECO:0000256" key="8">
    <source>
        <dbReference type="ARBA" id="ARBA00023180"/>
    </source>
</evidence>
<keyword evidence="4" id="KW-0735">Signal-anchor</keyword>
<keyword evidence="8" id="KW-0325">Glycoprotein</keyword>
<keyword evidence="3" id="KW-0812">Transmembrane</keyword>